<proteinExistence type="predicted"/>
<feature type="region of interest" description="Disordered" evidence="1">
    <location>
        <begin position="1"/>
        <end position="67"/>
    </location>
</feature>
<reference evidence="2" key="2">
    <citation type="submission" date="2013-04" db="UniProtKB">
        <authorList>
            <consortium name="EnsemblPlants"/>
        </authorList>
    </citation>
    <scope>IDENTIFICATION</scope>
</reference>
<organism evidence="2">
    <name type="scientific">Oryza brachyantha</name>
    <name type="common">malo sina</name>
    <dbReference type="NCBI Taxonomy" id="4533"/>
    <lineage>
        <taxon>Eukaryota</taxon>
        <taxon>Viridiplantae</taxon>
        <taxon>Streptophyta</taxon>
        <taxon>Embryophyta</taxon>
        <taxon>Tracheophyta</taxon>
        <taxon>Spermatophyta</taxon>
        <taxon>Magnoliopsida</taxon>
        <taxon>Liliopsida</taxon>
        <taxon>Poales</taxon>
        <taxon>Poaceae</taxon>
        <taxon>BOP clade</taxon>
        <taxon>Oryzoideae</taxon>
        <taxon>Oryzeae</taxon>
        <taxon>Oryzinae</taxon>
        <taxon>Oryza</taxon>
    </lineage>
</organism>
<sequence length="103" mass="10469">QVRSAHHSRPANATASGYRGISPSAAVSDGLREEPPHGEGPAAAVRVEHGDGVAVSRPVRRGGPGEEAGVLAAAEHGLLGAVDVREAEHLAADGVADEAREVW</sequence>
<evidence type="ECO:0000313" key="2">
    <source>
        <dbReference type="EnsemblPlants" id="OB05G17710.1"/>
    </source>
</evidence>
<evidence type="ECO:0000256" key="1">
    <source>
        <dbReference type="SAM" id="MobiDB-lite"/>
    </source>
</evidence>
<protein>
    <submittedName>
        <fullName evidence="2">Uncharacterized protein</fullName>
    </submittedName>
</protein>
<accession>J3M597</accession>
<dbReference type="HOGENOM" id="CLU_2270666_0_0_1"/>
<dbReference type="Gramene" id="OB05G17710.1">
    <property type="protein sequence ID" value="OB05G17710.1"/>
    <property type="gene ID" value="OB05G17710"/>
</dbReference>
<dbReference type="EnsemblPlants" id="OB05G17710.1">
    <property type="protein sequence ID" value="OB05G17710.1"/>
    <property type="gene ID" value="OB05G17710"/>
</dbReference>
<keyword evidence="3" id="KW-1185">Reference proteome</keyword>
<name>J3M597_ORYBR</name>
<reference evidence="2" key="1">
    <citation type="journal article" date="2013" name="Nat. Commun.">
        <title>Whole-genome sequencing of Oryza brachyantha reveals mechanisms underlying Oryza genome evolution.</title>
        <authorList>
            <person name="Chen J."/>
            <person name="Huang Q."/>
            <person name="Gao D."/>
            <person name="Wang J."/>
            <person name="Lang Y."/>
            <person name="Liu T."/>
            <person name="Li B."/>
            <person name="Bai Z."/>
            <person name="Luis Goicoechea J."/>
            <person name="Liang C."/>
            <person name="Chen C."/>
            <person name="Zhang W."/>
            <person name="Sun S."/>
            <person name="Liao Y."/>
            <person name="Zhang X."/>
            <person name="Yang L."/>
            <person name="Song C."/>
            <person name="Wang M."/>
            <person name="Shi J."/>
            <person name="Liu G."/>
            <person name="Liu J."/>
            <person name="Zhou H."/>
            <person name="Zhou W."/>
            <person name="Yu Q."/>
            <person name="An N."/>
            <person name="Chen Y."/>
            <person name="Cai Q."/>
            <person name="Wang B."/>
            <person name="Liu B."/>
            <person name="Min J."/>
            <person name="Huang Y."/>
            <person name="Wu H."/>
            <person name="Li Z."/>
            <person name="Zhang Y."/>
            <person name="Yin Y."/>
            <person name="Song W."/>
            <person name="Jiang J."/>
            <person name="Jackson S.A."/>
            <person name="Wing R.A."/>
            <person name="Wang J."/>
            <person name="Chen M."/>
        </authorList>
    </citation>
    <scope>NUCLEOTIDE SEQUENCE [LARGE SCALE GENOMIC DNA]</scope>
    <source>
        <strain evidence="2">cv. IRGC 101232</strain>
    </source>
</reference>
<dbReference type="Proteomes" id="UP000006038">
    <property type="component" value="Chromosome 5"/>
</dbReference>
<evidence type="ECO:0000313" key="3">
    <source>
        <dbReference type="Proteomes" id="UP000006038"/>
    </source>
</evidence>
<dbReference type="eggNOG" id="ENOG502R5RC">
    <property type="taxonomic scope" value="Eukaryota"/>
</dbReference>
<dbReference type="AlphaFoldDB" id="J3M597"/>